<evidence type="ECO:0000256" key="2">
    <source>
        <dbReference type="ARBA" id="ARBA00022679"/>
    </source>
</evidence>
<dbReference type="AlphaFoldDB" id="A0AAV8E4X1"/>
<keyword evidence="6" id="KW-1185">Reference proteome</keyword>
<evidence type="ECO:0000256" key="3">
    <source>
        <dbReference type="RuleBase" id="RU003718"/>
    </source>
</evidence>
<dbReference type="CDD" id="cd03784">
    <property type="entry name" value="GT1_Gtf-like"/>
    <property type="match status" value="1"/>
</dbReference>
<dbReference type="PROSITE" id="PS00375">
    <property type="entry name" value="UDPGT"/>
    <property type="match status" value="1"/>
</dbReference>
<dbReference type="Gene3D" id="3.40.50.2000">
    <property type="entry name" value="Glycogen Phosphorylase B"/>
    <property type="match status" value="2"/>
</dbReference>
<dbReference type="EC" id="2.4.1.-" evidence="4"/>
<gene>
    <name evidence="5" type="ORF">LUZ62_059542</name>
</gene>
<dbReference type="PANTHER" id="PTHR48048:SF89">
    <property type="entry name" value="GLYCOSYLTRANSFERASE"/>
    <property type="match status" value="1"/>
</dbReference>
<dbReference type="GO" id="GO:0035251">
    <property type="term" value="F:UDP-glucosyltransferase activity"/>
    <property type="evidence" value="ECO:0007669"/>
    <property type="project" value="InterPro"/>
</dbReference>
<sequence>MKEAVVLYTAPADGHLAPMVSLAKLFQKHNFWATVVTYDNPHRPGKVEQDISCLSSANPSISFHVLPQITTGEDYANLRPPAVMHAILQAQNINLHNFIMDLSKTSSIRAIMLDSLCTVGIDVARQLNIPAYFFTPSGASALAFFYNLLELDASSSLSLKDYGNSPINFPGLPPVVASDCPIFLVDRRSDSYKSAMENFRDIVKSDGVLMNTFESLEPKAISALREGLCGPSFNMPPIYSIGPLVTETKEEDMEERHECLKWLDSQPKGTVVFLCFGSMGSFPLDQIKQIAIGLENSGQRFLWVVKVNVNMDPRNIFNASMPEFELDQILPEGFLNRTKDRGMVLKTWAPQIQVLHHESVGGFVTHCGWNSILEAVTAGKPMVCWPLYAEQRLNKAVLVDHETRLGVTMEGYDCEMVEAEEVETKIRWLMEGEGGKLLKERIKVMKDKAGESLTEAGTSSQAFVQFLMDLELKKIREDQNLTKCFL</sequence>
<dbReference type="PANTHER" id="PTHR48048">
    <property type="entry name" value="GLYCOSYLTRANSFERASE"/>
    <property type="match status" value="1"/>
</dbReference>
<evidence type="ECO:0000256" key="4">
    <source>
        <dbReference type="RuleBase" id="RU362057"/>
    </source>
</evidence>
<dbReference type="InterPro" id="IPR002213">
    <property type="entry name" value="UDP_glucos_trans"/>
</dbReference>
<dbReference type="FunFam" id="3.40.50.2000:FF:000020">
    <property type="entry name" value="Glycosyltransferase"/>
    <property type="match status" value="1"/>
</dbReference>
<dbReference type="InterPro" id="IPR050481">
    <property type="entry name" value="UDP-glycosyltransf_plant"/>
</dbReference>
<dbReference type="Pfam" id="PF00201">
    <property type="entry name" value="UDPGT"/>
    <property type="match status" value="1"/>
</dbReference>
<name>A0AAV8E4X1_9POAL</name>
<keyword evidence="2 3" id="KW-0808">Transferase</keyword>
<keyword evidence="3" id="KW-0328">Glycosyltransferase</keyword>
<organism evidence="5 6">
    <name type="scientific">Rhynchospora pubera</name>
    <dbReference type="NCBI Taxonomy" id="906938"/>
    <lineage>
        <taxon>Eukaryota</taxon>
        <taxon>Viridiplantae</taxon>
        <taxon>Streptophyta</taxon>
        <taxon>Embryophyta</taxon>
        <taxon>Tracheophyta</taxon>
        <taxon>Spermatophyta</taxon>
        <taxon>Magnoliopsida</taxon>
        <taxon>Liliopsida</taxon>
        <taxon>Poales</taxon>
        <taxon>Cyperaceae</taxon>
        <taxon>Cyperoideae</taxon>
        <taxon>Rhynchosporeae</taxon>
        <taxon>Rhynchospora</taxon>
    </lineage>
</organism>
<accession>A0AAV8E4X1</accession>
<dbReference type="InterPro" id="IPR035595">
    <property type="entry name" value="UDP_glycos_trans_CS"/>
</dbReference>
<evidence type="ECO:0000256" key="1">
    <source>
        <dbReference type="ARBA" id="ARBA00009995"/>
    </source>
</evidence>
<dbReference type="EMBL" id="JAMFTS010000003">
    <property type="protein sequence ID" value="KAJ4775285.1"/>
    <property type="molecule type" value="Genomic_DNA"/>
</dbReference>
<comment type="similarity">
    <text evidence="1 3">Belongs to the UDP-glycosyltransferase family.</text>
</comment>
<evidence type="ECO:0000313" key="5">
    <source>
        <dbReference type="EMBL" id="KAJ4775285.1"/>
    </source>
</evidence>
<evidence type="ECO:0000313" key="6">
    <source>
        <dbReference type="Proteomes" id="UP001140206"/>
    </source>
</evidence>
<reference evidence="5" key="1">
    <citation type="submission" date="2022-08" db="EMBL/GenBank/DDBJ databases">
        <authorList>
            <person name="Marques A."/>
        </authorList>
    </citation>
    <scope>NUCLEOTIDE SEQUENCE</scope>
    <source>
        <strain evidence="5">RhyPub2mFocal</strain>
        <tissue evidence="5">Leaves</tissue>
    </source>
</reference>
<proteinExistence type="inferred from homology"/>
<comment type="caution">
    <text evidence="5">The sequence shown here is derived from an EMBL/GenBank/DDBJ whole genome shotgun (WGS) entry which is preliminary data.</text>
</comment>
<dbReference type="SUPFAM" id="SSF53756">
    <property type="entry name" value="UDP-Glycosyltransferase/glycogen phosphorylase"/>
    <property type="match status" value="1"/>
</dbReference>
<protein>
    <recommendedName>
        <fullName evidence="4">Glycosyltransferase</fullName>
        <ecNumber evidence="4">2.4.1.-</ecNumber>
    </recommendedName>
</protein>
<dbReference type="Proteomes" id="UP001140206">
    <property type="component" value="Chromosome 3"/>
</dbReference>